<sequence>MPVRLIAVDMDGTFLNGEKQYNKQRFSKQFSQLKQQGIHFVAASGNQLYTLKNYFSEIQDEIGYVSENGAFVVDGTTEINFAHFDPQVAKVMLADLMVDYAEGVILCGKEGAYVDEQTPAENMPKLNKYFKRLFCVEDLLQVDDLVCKITINTSNYDFDELTHALNQKSYIKNNQVKMVSSGFGFIDLIIPNQHKAFGLSFLQQRWNVTAEETLVIGDNNNDIEMVKMAKFGIAMDNAIPELKQVADYVVGHNEKEAVLDVLDAVLNSESDAQLSTKLAGLC</sequence>
<protein>
    <recommendedName>
        <fullName evidence="3">Sugar-phosphatase</fullName>
    </recommendedName>
</protein>
<name>A0A1G6GH29_9GAMM</name>
<dbReference type="GO" id="GO:0000287">
    <property type="term" value="F:magnesium ion binding"/>
    <property type="evidence" value="ECO:0007669"/>
    <property type="project" value="TreeGrafter"/>
</dbReference>
<dbReference type="InterPro" id="IPR006379">
    <property type="entry name" value="HAD-SF_hydro_IIB"/>
</dbReference>
<evidence type="ECO:0008006" key="3">
    <source>
        <dbReference type="Google" id="ProtNLM"/>
    </source>
</evidence>
<accession>A0A1G6GH29</accession>
<proteinExistence type="predicted"/>
<dbReference type="CDD" id="cd07518">
    <property type="entry name" value="HAD_YbiV-Like"/>
    <property type="match status" value="1"/>
</dbReference>
<dbReference type="OrthoDB" id="3180855at2"/>
<dbReference type="GO" id="GO:0005829">
    <property type="term" value="C:cytosol"/>
    <property type="evidence" value="ECO:0007669"/>
    <property type="project" value="TreeGrafter"/>
</dbReference>
<organism evidence="1 2">
    <name type="scientific">Acinetobacter boissieri</name>
    <dbReference type="NCBI Taxonomy" id="1219383"/>
    <lineage>
        <taxon>Bacteria</taxon>
        <taxon>Pseudomonadati</taxon>
        <taxon>Pseudomonadota</taxon>
        <taxon>Gammaproteobacteria</taxon>
        <taxon>Moraxellales</taxon>
        <taxon>Moraxellaceae</taxon>
        <taxon>Acinetobacter</taxon>
    </lineage>
</organism>
<dbReference type="NCBIfam" id="TIGR01484">
    <property type="entry name" value="HAD-SF-IIB"/>
    <property type="match status" value="1"/>
</dbReference>
<dbReference type="GO" id="GO:0016791">
    <property type="term" value="F:phosphatase activity"/>
    <property type="evidence" value="ECO:0007669"/>
    <property type="project" value="TreeGrafter"/>
</dbReference>
<dbReference type="SUPFAM" id="SSF56784">
    <property type="entry name" value="HAD-like"/>
    <property type="match status" value="1"/>
</dbReference>
<reference evidence="2" key="1">
    <citation type="submission" date="2016-09" db="EMBL/GenBank/DDBJ databases">
        <authorList>
            <person name="Varghese N."/>
            <person name="Submissions S."/>
        </authorList>
    </citation>
    <scope>NUCLEOTIDE SEQUENCE [LARGE SCALE GENOMIC DNA]</scope>
    <source>
        <strain evidence="2">ANC 4422</strain>
    </source>
</reference>
<dbReference type="RefSeq" id="WP_092746386.1">
    <property type="nucleotide sequence ID" value="NZ_FMYL01000001.1"/>
</dbReference>
<keyword evidence="2" id="KW-1185">Reference proteome</keyword>
<dbReference type="PANTHER" id="PTHR10000:SF53">
    <property type="entry name" value="5-AMINO-6-(5-PHOSPHO-D-RIBITYLAMINO)URACIL PHOSPHATASE YBJI-RELATED"/>
    <property type="match status" value="1"/>
</dbReference>
<dbReference type="Pfam" id="PF08282">
    <property type="entry name" value="Hydrolase_3"/>
    <property type="match status" value="1"/>
</dbReference>
<dbReference type="InterPro" id="IPR023214">
    <property type="entry name" value="HAD_sf"/>
</dbReference>
<dbReference type="Proteomes" id="UP000242501">
    <property type="component" value="Unassembled WGS sequence"/>
</dbReference>
<dbReference type="Gene3D" id="3.30.1240.10">
    <property type="match status" value="1"/>
</dbReference>
<dbReference type="EMBL" id="FMYL01000001">
    <property type="protein sequence ID" value="SDB81254.1"/>
    <property type="molecule type" value="Genomic_DNA"/>
</dbReference>
<dbReference type="STRING" id="1219383.SAMN05421733_101109"/>
<dbReference type="InterPro" id="IPR036412">
    <property type="entry name" value="HAD-like_sf"/>
</dbReference>
<dbReference type="AlphaFoldDB" id="A0A1G6GH29"/>
<dbReference type="SFLD" id="SFLDS00003">
    <property type="entry name" value="Haloacid_Dehalogenase"/>
    <property type="match status" value="1"/>
</dbReference>
<dbReference type="NCBIfam" id="TIGR00099">
    <property type="entry name" value="Cof-subfamily"/>
    <property type="match status" value="1"/>
</dbReference>
<gene>
    <name evidence="1" type="ORF">SAMN05421733_101109</name>
</gene>
<dbReference type="SFLD" id="SFLDG01140">
    <property type="entry name" value="C2.B:_Phosphomannomutase_and_P"/>
    <property type="match status" value="1"/>
</dbReference>
<dbReference type="PANTHER" id="PTHR10000">
    <property type="entry name" value="PHOSPHOSERINE PHOSPHATASE"/>
    <property type="match status" value="1"/>
</dbReference>
<evidence type="ECO:0000313" key="2">
    <source>
        <dbReference type="Proteomes" id="UP000242501"/>
    </source>
</evidence>
<dbReference type="Gene3D" id="3.40.50.1000">
    <property type="entry name" value="HAD superfamily/HAD-like"/>
    <property type="match status" value="1"/>
</dbReference>
<evidence type="ECO:0000313" key="1">
    <source>
        <dbReference type="EMBL" id="SDB81254.1"/>
    </source>
</evidence>
<dbReference type="InterPro" id="IPR000150">
    <property type="entry name" value="Cof"/>
</dbReference>